<sequence length="846" mass="94338">MSVWRQGAERIPPSELPVQFNEKAAGIEGALGVDCLYEVVCADCSDLDTLYCSMCGVWTFPNEMFKHLETVEHKLAYLFRNYKMYHQTVVSETNSIVREAMLSQFAIQIWKMEKPPGQVSNRLRSLLDRATIERIWPEYVNVLDHSWKESARPPLNRESGRRRLRSPRLPADHMRAENQHLLTESAVDLEAPIKTVALGVPVSVVEAGALINVVVPEVPKSTVVAMISTRMIAALVVQSVTGVVVLLEIMVVGVAGVAHVHAVHDTGVGAAEVDPVGVAATTACPAFLAKLGDAKAAAKVLDSSKEKKSSKRASSKSFVDEKIKQLRSLANPIPSSNDKVDRESERSKPSSSSDSDEKVQMRKLLGVLITMQQEAERNGNLDESIIDKLYREVGLKKSVEASSDQLLAQICSQITQDGPSSSKPAIDLQSFGISTQPQPVPSQPAPSIFGGGFNTQPVPSAGQPSTIQSLLSEVKRSLGSLRPPRPPSPLVRSPPFVITKRDDVFPDAETISYVFPGADSKDIQQASNSNTPPAEDKLSKKEKAALRRKMLLEEAERLRRQAEEECDDDDDEWDCLAEVINNPPPPNKVNTVEQPSGKSHNKSQDQRSSAPEKSQDRDRRPDDKERSHSRKSDDKGRSHDRRSDDREREKSHDRRTSEKEDSKRSSDSKKSNSTREEEGREKKLDPIAPGQKMPLQRTILPDGKPSREAKKEEMRAKAKEKKEEREKNPMRGVPSHWPQPVPQPLLGLSLERPPQHEEPRQPMRQEPFQPPPQQFPMQNEPAYPPMGNNPVYPNQYPPMYPNQPPHFQNPQYYPGQQFMGQPPMNGFGGPPGPPMQQQFYGHPPYY</sequence>
<feature type="compositionally biased region" description="Basic and acidic residues" evidence="1">
    <location>
        <begin position="753"/>
        <end position="763"/>
    </location>
</feature>
<feature type="region of interest" description="Disordered" evidence="1">
    <location>
        <begin position="559"/>
        <end position="846"/>
    </location>
</feature>
<feature type="region of interest" description="Disordered" evidence="1">
    <location>
        <begin position="330"/>
        <end position="359"/>
    </location>
</feature>
<accession>A0A368G0F0</accession>
<comment type="caution">
    <text evidence="2">The sequence shown here is derived from an EMBL/GenBank/DDBJ whole genome shotgun (WGS) entry which is preliminary data.</text>
</comment>
<evidence type="ECO:0000256" key="1">
    <source>
        <dbReference type="SAM" id="MobiDB-lite"/>
    </source>
</evidence>
<organism evidence="2 3">
    <name type="scientific">Ancylostoma caninum</name>
    <name type="common">Dog hookworm</name>
    <dbReference type="NCBI Taxonomy" id="29170"/>
    <lineage>
        <taxon>Eukaryota</taxon>
        <taxon>Metazoa</taxon>
        <taxon>Ecdysozoa</taxon>
        <taxon>Nematoda</taxon>
        <taxon>Chromadorea</taxon>
        <taxon>Rhabditida</taxon>
        <taxon>Rhabditina</taxon>
        <taxon>Rhabditomorpha</taxon>
        <taxon>Strongyloidea</taxon>
        <taxon>Ancylostomatidae</taxon>
        <taxon>Ancylostomatinae</taxon>
        <taxon>Ancylostoma</taxon>
    </lineage>
</organism>
<feature type="compositionally biased region" description="Basic and acidic residues" evidence="1">
    <location>
        <begin position="704"/>
        <end position="729"/>
    </location>
</feature>
<protein>
    <submittedName>
        <fullName evidence="2">Uncharacterized protein</fullName>
    </submittedName>
</protein>
<feature type="compositionally biased region" description="Low complexity" evidence="1">
    <location>
        <begin position="835"/>
        <end position="846"/>
    </location>
</feature>
<proteinExistence type="predicted"/>
<feature type="region of interest" description="Disordered" evidence="1">
    <location>
        <begin position="432"/>
        <end position="465"/>
    </location>
</feature>
<dbReference type="OrthoDB" id="5877502at2759"/>
<feature type="region of interest" description="Disordered" evidence="1">
    <location>
        <begin position="516"/>
        <end position="542"/>
    </location>
</feature>
<dbReference type="AlphaFoldDB" id="A0A368G0F0"/>
<dbReference type="STRING" id="29170.A0A368G0F0"/>
<feature type="compositionally biased region" description="Polar residues" evidence="1">
    <location>
        <begin position="588"/>
        <end position="598"/>
    </location>
</feature>
<feature type="compositionally biased region" description="Basic and acidic residues" evidence="1">
    <location>
        <begin position="338"/>
        <end position="348"/>
    </location>
</feature>
<evidence type="ECO:0000313" key="2">
    <source>
        <dbReference type="EMBL" id="RCN36057.1"/>
    </source>
</evidence>
<keyword evidence="3" id="KW-1185">Reference proteome</keyword>
<dbReference type="EMBL" id="JOJR01000595">
    <property type="protein sequence ID" value="RCN36057.1"/>
    <property type="molecule type" value="Genomic_DNA"/>
</dbReference>
<gene>
    <name evidence="2" type="ORF">ANCCAN_18066</name>
</gene>
<feature type="compositionally biased region" description="Pro residues" evidence="1">
    <location>
        <begin position="795"/>
        <end position="804"/>
    </location>
</feature>
<feature type="compositionally biased region" description="Polar residues" evidence="1">
    <location>
        <begin position="523"/>
        <end position="532"/>
    </location>
</feature>
<reference evidence="2 3" key="1">
    <citation type="submission" date="2014-10" db="EMBL/GenBank/DDBJ databases">
        <title>Draft genome of the hookworm Ancylostoma caninum.</title>
        <authorList>
            <person name="Mitreva M."/>
        </authorList>
    </citation>
    <scope>NUCLEOTIDE SEQUENCE [LARGE SCALE GENOMIC DNA]</scope>
    <source>
        <strain evidence="2 3">Baltimore</strain>
    </source>
</reference>
<dbReference type="Proteomes" id="UP000252519">
    <property type="component" value="Unassembled WGS sequence"/>
</dbReference>
<evidence type="ECO:0000313" key="3">
    <source>
        <dbReference type="Proteomes" id="UP000252519"/>
    </source>
</evidence>
<feature type="compositionally biased region" description="Polar residues" evidence="1">
    <location>
        <begin position="454"/>
        <end position="465"/>
    </location>
</feature>
<feature type="compositionally biased region" description="Basic and acidic residues" evidence="1">
    <location>
        <begin position="613"/>
        <end position="685"/>
    </location>
</feature>
<name>A0A368G0F0_ANCCA</name>
<feature type="compositionally biased region" description="Acidic residues" evidence="1">
    <location>
        <begin position="564"/>
        <end position="575"/>
    </location>
</feature>